<dbReference type="CDD" id="cd03293">
    <property type="entry name" value="ABC_NrtD_SsuB_transporters"/>
    <property type="match status" value="1"/>
</dbReference>
<dbReference type="PANTHER" id="PTHR42788">
    <property type="entry name" value="TAURINE IMPORT ATP-BINDING PROTEIN-RELATED"/>
    <property type="match status" value="1"/>
</dbReference>
<dbReference type="InterPro" id="IPR027417">
    <property type="entry name" value="P-loop_NTPase"/>
</dbReference>
<evidence type="ECO:0000256" key="12">
    <source>
        <dbReference type="SAM" id="MobiDB-lite"/>
    </source>
</evidence>
<comment type="catalytic activity">
    <reaction evidence="10">
        <text>tungstate(in) + ATP + H2O = tungstate(out) + ADP + phosphate + H(+)</text>
        <dbReference type="Rhea" id="RHEA:35027"/>
        <dbReference type="ChEBI" id="CHEBI:15377"/>
        <dbReference type="ChEBI" id="CHEBI:15378"/>
        <dbReference type="ChEBI" id="CHEBI:30616"/>
        <dbReference type="ChEBI" id="CHEBI:43474"/>
        <dbReference type="ChEBI" id="CHEBI:46502"/>
        <dbReference type="ChEBI" id="CHEBI:456216"/>
        <dbReference type="EC" id="7.3.2.6"/>
    </reaction>
</comment>
<evidence type="ECO:0000256" key="3">
    <source>
        <dbReference type="ARBA" id="ARBA00022505"/>
    </source>
</evidence>
<dbReference type="InterPro" id="IPR003593">
    <property type="entry name" value="AAA+_ATPase"/>
</dbReference>
<dbReference type="RefSeq" id="WP_008006811.1">
    <property type="nucleotide sequence ID" value="NZ_AOJG01000030.1"/>
</dbReference>
<protein>
    <recommendedName>
        <fullName evidence="9">Molybdate/tungstate import ATP-binding protein WtpC</fullName>
        <ecNumber evidence="8">7.3.2.6</ecNumber>
    </recommendedName>
</protein>
<dbReference type="PROSITE" id="PS00211">
    <property type="entry name" value="ABC_TRANSPORTER_1"/>
    <property type="match status" value="1"/>
</dbReference>
<evidence type="ECO:0000256" key="8">
    <source>
        <dbReference type="ARBA" id="ARBA00039025"/>
    </source>
</evidence>
<keyword evidence="5" id="KW-0067">ATP-binding</keyword>
<keyword evidence="15" id="KW-1185">Reference proteome</keyword>
<name>M0NRQ7_9EURY</name>
<evidence type="ECO:0000256" key="1">
    <source>
        <dbReference type="ARBA" id="ARBA00004236"/>
    </source>
</evidence>
<dbReference type="GO" id="GO:0005524">
    <property type="term" value="F:ATP binding"/>
    <property type="evidence" value="ECO:0007669"/>
    <property type="project" value="UniProtKB-KW"/>
</dbReference>
<proteinExistence type="inferred from homology"/>
<dbReference type="AlphaFoldDB" id="M0NRQ7"/>
<comment type="function">
    <text evidence="11">Part of the ABC transporter complex WtpABC involved in molybdate/tungstate import. Responsible for energy coupling to the transport system.</text>
</comment>
<dbReference type="GO" id="GO:0005886">
    <property type="term" value="C:plasma membrane"/>
    <property type="evidence" value="ECO:0007669"/>
    <property type="project" value="UniProtKB-SubCell"/>
</dbReference>
<keyword evidence="4" id="KW-0547">Nucleotide-binding</keyword>
<dbReference type="SMART" id="SM00382">
    <property type="entry name" value="AAA"/>
    <property type="match status" value="1"/>
</dbReference>
<comment type="caution">
    <text evidence="14">The sequence shown here is derived from an EMBL/GenBank/DDBJ whole genome shotgun (WGS) entry which is preliminary data.</text>
</comment>
<comment type="subcellular location">
    <subcellularLocation>
        <location evidence="1">Cell membrane</location>
    </subcellularLocation>
</comment>
<evidence type="ECO:0000256" key="5">
    <source>
        <dbReference type="ARBA" id="ARBA00022840"/>
    </source>
</evidence>
<dbReference type="PATRIC" id="fig|1227482.3.peg.2381"/>
<dbReference type="InterPro" id="IPR003439">
    <property type="entry name" value="ABC_transporter-like_ATP-bd"/>
</dbReference>
<dbReference type="Pfam" id="PF00005">
    <property type="entry name" value="ABC_tran"/>
    <property type="match status" value="1"/>
</dbReference>
<dbReference type="PROSITE" id="PS50893">
    <property type="entry name" value="ABC_TRANSPORTER_2"/>
    <property type="match status" value="1"/>
</dbReference>
<evidence type="ECO:0000256" key="9">
    <source>
        <dbReference type="ARBA" id="ARBA00041133"/>
    </source>
</evidence>
<dbReference type="SUPFAM" id="SSF52540">
    <property type="entry name" value="P-loop containing nucleoside triphosphate hydrolases"/>
    <property type="match status" value="1"/>
</dbReference>
<accession>M0NRQ7</accession>
<feature type="domain" description="ABC transporter" evidence="13">
    <location>
        <begin position="25"/>
        <end position="256"/>
    </location>
</feature>
<dbReference type="GO" id="GO:1901238">
    <property type="term" value="F:ABC-type tungstate transporter activity"/>
    <property type="evidence" value="ECO:0007669"/>
    <property type="project" value="UniProtKB-EC"/>
</dbReference>
<evidence type="ECO:0000256" key="6">
    <source>
        <dbReference type="ARBA" id="ARBA00038307"/>
    </source>
</evidence>
<dbReference type="EMBL" id="AOJG01000030">
    <property type="protein sequence ID" value="EMA59310.1"/>
    <property type="molecule type" value="Genomic_DNA"/>
</dbReference>
<comment type="subunit">
    <text evidence="7">The complex is composed of two ATP-binding proteins (WtpC), two transmembrane proteins (WtpB) and a solute-binding protein (WtpA).</text>
</comment>
<evidence type="ECO:0000259" key="13">
    <source>
        <dbReference type="PROSITE" id="PS50893"/>
    </source>
</evidence>
<dbReference type="EC" id="7.3.2.6" evidence="8"/>
<dbReference type="InterPro" id="IPR050166">
    <property type="entry name" value="ABC_transporter_ATP-bind"/>
</dbReference>
<dbReference type="GO" id="GO:0016887">
    <property type="term" value="F:ATP hydrolysis activity"/>
    <property type="evidence" value="ECO:0007669"/>
    <property type="project" value="InterPro"/>
</dbReference>
<dbReference type="Gene3D" id="3.40.50.300">
    <property type="entry name" value="P-loop containing nucleotide triphosphate hydrolases"/>
    <property type="match status" value="1"/>
</dbReference>
<evidence type="ECO:0000313" key="14">
    <source>
        <dbReference type="EMBL" id="EMA59310.1"/>
    </source>
</evidence>
<evidence type="ECO:0000256" key="2">
    <source>
        <dbReference type="ARBA" id="ARBA00022448"/>
    </source>
</evidence>
<keyword evidence="2" id="KW-0813">Transport</keyword>
<gene>
    <name evidence="14" type="ORF">C469_11796</name>
</gene>
<evidence type="ECO:0000256" key="10">
    <source>
        <dbReference type="ARBA" id="ARBA00047936"/>
    </source>
</evidence>
<keyword evidence="3" id="KW-0500">Molybdenum</keyword>
<dbReference type="PANTHER" id="PTHR42788:SF13">
    <property type="entry name" value="ALIPHATIC SULFONATES IMPORT ATP-BINDING PROTEIN SSUB"/>
    <property type="match status" value="1"/>
</dbReference>
<dbReference type="Proteomes" id="UP000011650">
    <property type="component" value="Unassembled WGS sequence"/>
</dbReference>
<reference evidence="14 15" key="1">
    <citation type="journal article" date="2014" name="PLoS Genet.">
        <title>Phylogenetically driven sequencing of extremely halophilic archaea reveals strategies for static and dynamic osmo-response.</title>
        <authorList>
            <person name="Becker E.A."/>
            <person name="Seitzer P.M."/>
            <person name="Tritt A."/>
            <person name="Larsen D."/>
            <person name="Krusor M."/>
            <person name="Yao A.I."/>
            <person name="Wu D."/>
            <person name="Madern D."/>
            <person name="Eisen J.A."/>
            <person name="Darling A.E."/>
            <person name="Facciotti M.T."/>
        </authorList>
    </citation>
    <scope>NUCLEOTIDE SEQUENCE [LARGE SCALE GENOMIC DNA]</scope>
    <source>
        <strain evidence="14 15">DSM 21995</strain>
    </source>
</reference>
<evidence type="ECO:0000256" key="11">
    <source>
        <dbReference type="ARBA" id="ARBA00057369"/>
    </source>
</evidence>
<feature type="region of interest" description="Disordered" evidence="12">
    <location>
        <begin position="1"/>
        <end position="22"/>
    </location>
</feature>
<evidence type="ECO:0000313" key="15">
    <source>
        <dbReference type="Proteomes" id="UP000011650"/>
    </source>
</evidence>
<dbReference type="InterPro" id="IPR017871">
    <property type="entry name" value="ABC_transporter-like_CS"/>
</dbReference>
<dbReference type="STRING" id="1227482.C469_11796"/>
<sequence length="270" mass="28764">MAGVNRDSEAGDESADRYGGADTGVAVDGVGKTYDDGGGPVRALDDVSFAVESGEFVCVVGPSGCGKTTLFRVIAGLTGATDGSVRVAGAPVTAPTTDMGVVFQEYHLFPWLTVEENVGFGLERSDRPQGERERRVDEMLDLVGLTEFRDSYPKSLSGGMKQRVAIARSLAVDPELLLMDEPFGAVDAQTREMLQRELLDVWASTGKTVLFVTHDVAEAVTLADRIVVMAAEPGRVAEIVDVDVPRPRERGDPAFGEHVARVRELIGAGP</sequence>
<evidence type="ECO:0000256" key="4">
    <source>
        <dbReference type="ARBA" id="ARBA00022741"/>
    </source>
</evidence>
<dbReference type="OrthoDB" id="18368at2157"/>
<evidence type="ECO:0000256" key="7">
    <source>
        <dbReference type="ARBA" id="ARBA00038781"/>
    </source>
</evidence>
<comment type="similarity">
    <text evidence="6">Belongs to the ABC transporter superfamily. Sulfate/tungstate importer (TC 3.A.1.6) family.</text>
</comment>
<dbReference type="FunFam" id="3.40.50.300:FF:000425">
    <property type="entry name" value="Probable ABC transporter, ATP-binding subunit"/>
    <property type="match status" value="1"/>
</dbReference>
<organism evidence="14 15">
    <name type="scientific">Halorubrum lipolyticum DSM 21995</name>
    <dbReference type="NCBI Taxonomy" id="1227482"/>
    <lineage>
        <taxon>Archaea</taxon>
        <taxon>Methanobacteriati</taxon>
        <taxon>Methanobacteriota</taxon>
        <taxon>Stenosarchaea group</taxon>
        <taxon>Halobacteria</taxon>
        <taxon>Halobacteriales</taxon>
        <taxon>Haloferacaceae</taxon>
        <taxon>Halorubrum</taxon>
    </lineage>
</organism>